<sequence length="269" mass="29749">SSRHVSESIDRSKYINIGSLAGILAGAIIGSKSGGDTGVAIMQGSMALGHTAMLAFTRENETEADEKGIMFLHESCFSAQGLLSGLMKIRDADFRGVEEIPDYVKTHPGTGNRIAHAETILSGYHAQKDKPECNLDFNFNMIKHRLLGLYSDVDSTLKMLQAQLKDDPLNPALHFGIGLLYDRKLMRKKALTHLKKALSIKIFDTMILFEMGRIYIENEESQKAISILKGVESDPVMGLMAKYYRGVAYLETGELTKAKEIFSMVIKKA</sequence>
<feature type="non-terminal residue" evidence="8">
    <location>
        <position position="269"/>
    </location>
</feature>
<keyword evidence="6" id="KW-0482">Metalloprotease</keyword>
<evidence type="ECO:0000259" key="7">
    <source>
        <dbReference type="Pfam" id="PF01435"/>
    </source>
</evidence>
<feature type="non-terminal residue" evidence="8">
    <location>
        <position position="1"/>
    </location>
</feature>
<evidence type="ECO:0000256" key="4">
    <source>
        <dbReference type="ARBA" id="ARBA00022801"/>
    </source>
</evidence>
<dbReference type="EMBL" id="BART01029156">
    <property type="protein sequence ID" value="GAG97815.1"/>
    <property type="molecule type" value="Genomic_DNA"/>
</dbReference>
<keyword evidence="3" id="KW-0479">Metal-binding</keyword>
<dbReference type="GO" id="GO:0004222">
    <property type="term" value="F:metalloendopeptidase activity"/>
    <property type="evidence" value="ECO:0007669"/>
    <property type="project" value="InterPro"/>
</dbReference>
<comment type="cofactor">
    <cofactor evidence="1">
        <name>Zn(2+)</name>
        <dbReference type="ChEBI" id="CHEBI:29105"/>
    </cofactor>
</comment>
<proteinExistence type="predicted"/>
<comment type="caution">
    <text evidence="8">The sequence shown here is derived from an EMBL/GenBank/DDBJ whole genome shotgun (WGS) entry which is preliminary data.</text>
</comment>
<gene>
    <name evidence="8" type="ORF">S01H4_51238</name>
</gene>
<dbReference type="PANTHER" id="PTHR22726:SF1">
    <property type="entry name" value="METALLOENDOPEPTIDASE OMA1, MITOCHONDRIAL"/>
    <property type="match status" value="1"/>
</dbReference>
<keyword evidence="2" id="KW-0645">Protease</keyword>
<feature type="domain" description="Peptidase M48" evidence="7">
    <location>
        <begin position="2"/>
        <end position="119"/>
    </location>
</feature>
<dbReference type="Gene3D" id="1.25.40.10">
    <property type="entry name" value="Tetratricopeptide repeat domain"/>
    <property type="match status" value="1"/>
</dbReference>
<keyword evidence="4" id="KW-0378">Hydrolase</keyword>
<dbReference type="Pfam" id="PF01435">
    <property type="entry name" value="Peptidase_M48"/>
    <property type="match status" value="1"/>
</dbReference>
<protein>
    <recommendedName>
        <fullName evidence="7">Peptidase M48 domain-containing protein</fullName>
    </recommendedName>
</protein>
<evidence type="ECO:0000256" key="2">
    <source>
        <dbReference type="ARBA" id="ARBA00022670"/>
    </source>
</evidence>
<evidence type="ECO:0000313" key="8">
    <source>
        <dbReference type="EMBL" id="GAG97815.1"/>
    </source>
</evidence>
<evidence type="ECO:0000256" key="3">
    <source>
        <dbReference type="ARBA" id="ARBA00022723"/>
    </source>
</evidence>
<name>X1BRV5_9ZZZZ</name>
<dbReference type="GO" id="GO:0046872">
    <property type="term" value="F:metal ion binding"/>
    <property type="evidence" value="ECO:0007669"/>
    <property type="project" value="UniProtKB-KW"/>
</dbReference>
<dbReference type="InterPro" id="IPR019734">
    <property type="entry name" value="TPR_rpt"/>
</dbReference>
<dbReference type="Pfam" id="PF13174">
    <property type="entry name" value="TPR_6"/>
    <property type="match status" value="1"/>
</dbReference>
<dbReference type="InterPro" id="IPR001915">
    <property type="entry name" value="Peptidase_M48"/>
</dbReference>
<evidence type="ECO:0000256" key="1">
    <source>
        <dbReference type="ARBA" id="ARBA00001947"/>
    </source>
</evidence>
<dbReference type="AlphaFoldDB" id="X1BRV5"/>
<dbReference type="GO" id="GO:0051603">
    <property type="term" value="P:proteolysis involved in protein catabolic process"/>
    <property type="evidence" value="ECO:0007669"/>
    <property type="project" value="TreeGrafter"/>
</dbReference>
<dbReference type="GO" id="GO:0016020">
    <property type="term" value="C:membrane"/>
    <property type="evidence" value="ECO:0007669"/>
    <property type="project" value="TreeGrafter"/>
</dbReference>
<dbReference type="InterPro" id="IPR051156">
    <property type="entry name" value="Mito/Outer_Membr_Metalloprot"/>
</dbReference>
<evidence type="ECO:0000256" key="5">
    <source>
        <dbReference type="ARBA" id="ARBA00022833"/>
    </source>
</evidence>
<reference evidence="8" key="1">
    <citation type="journal article" date="2014" name="Front. Microbiol.">
        <title>High frequency of phylogenetically diverse reductive dehalogenase-homologous genes in deep subseafloor sedimentary metagenomes.</title>
        <authorList>
            <person name="Kawai M."/>
            <person name="Futagami T."/>
            <person name="Toyoda A."/>
            <person name="Takaki Y."/>
            <person name="Nishi S."/>
            <person name="Hori S."/>
            <person name="Arai W."/>
            <person name="Tsubouchi T."/>
            <person name="Morono Y."/>
            <person name="Uchiyama I."/>
            <person name="Ito T."/>
            <person name="Fujiyama A."/>
            <person name="Inagaki F."/>
            <person name="Takami H."/>
        </authorList>
    </citation>
    <scope>NUCLEOTIDE SEQUENCE</scope>
    <source>
        <strain evidence="8">Expedition CK06-06</strain>
    </source>
</reference>
<dbReference type="SUPFAM" id="SSF48452">
    <property type="entry name" value="TPR-like"/>
    <property type="match status" value="1"/>
</dbReference>
<keyword evidence="5" id="KW-0862">Zinc</keyword>
<evidence type="ECO:0000256" key="6">
    <source>
        <dbReference type="ARBA" id="ARBA00023049"/>
    </source>
</evidence>
<dbReference type="PANTHER" id="PTHR22726">
    <property type="entry name" value="METALLOENDOPEPTIDASE OMA1"/>
    <property type="match status" value="1"/>
</dbReference>
<dbReference type="InterPro" id="IPR011990">
    <property type="entry name" value="TPR-like_helical_dom_sf"/>
</dbReference>
<accession>X1BRV5</accession>
<organism evidence="8">
    <name type="scientific">marine sediment metagenome</name>
    <dbReference type="NCBI Taxonomy" id="412755"/>
    <lineage>
        <taxon>unclassified sequences</taxon>
        <taxon>metagenomes</taxon>
        <taxon>ecological metagenomes</taxon>
    </lineage>
</organism>